<dbReference type="SUPFAM" id="SSF51197">
    <property type="entry name" value="Clavaminate synthase-like"/>
    <property type="match status" value="1"/>
</dbReference>
<evidence type="ECO:0000313" key="3">
    <source>
        <dbReference type="EMBL" id="CAD0091070.1"/>
    </source>
</evidence>
<evidence type="ECO:0000313" key="4">
    <source>
        <dbReference type="Proteomes" id="UP000714618"/>
    </source>
</evidence>
<dbReference type="PANTHER" id="PTHR31212:SF5">
    <property type="entry name" value="ISOCHORISMATASE FAMILY PROTEIN FAMILY (AFU_ORTHOLOGUE AFUA_3G14500)"/>
    <property type="match status" value="1"/>
</dbReference>
<dbReference type="InterPro" id="IPR037151">
    <property type="entry name" value="AlkB-like_sf"/>
</dbReference>
<protein>
    <recommendedName>
        <fullName evidence="2">Fe2OG dioxygenase domain-containing protein</fullName>
    </recommendedName>
</protein>
<dbReference type="AlphaFoldDB" id="A0A9N8PD96"/>
<gene>
    <name evidence="3" type="ORF">AWRI4233_LOCUS3036</name>
</gene>
<keyword evidence="4" id="KW-1185">Reference proteome</keyword>
<name>A0A9N8PD96_9PEZI</name>
<reference evidence="3" key="1">
    <citation type="submission" date="2020-06" db="EMBL/GenBank/DDBJ databases">
        <authorList>
            <person name="Onetto C."/>
        </authorList>
    </citation>
    <scope>NUCLEOTIDE SEQUENCE</scope>
</reference>
<dbReference type="Proteomes" id="UP000714618">
    <property type="component" value="Unassembled WGS sequence"/>
</dbReference>
<dbReference type="GO" id="GO:0051213">
    <property type="term" value="F:dioxygenase activity"/>
    <property type="evidence" value="ECO:0007669"/>
    <property type="project" value="InterPro"/>
</dbReference>
<accession>A0A9N8PD96</accession>
<dbReference type="OrthoDB" id="445341at2759"/>
<evidence type="ECO:0000259" key="2">
    <source>
        <dbReference type="PROSITE" id="PS51471"/>
    </source>
</evidence>
<feature type="domain" description="Fe2OG dioxygenase" evidence="2">
    <location>
        <begin position="59"/>
        <end position="200"/>
    </location>
</feature>
<dbReference type="Pfam" id="PF13532">
    <property type="entry name" value="2OG-FeII_Oxy_2"/>
    <property type="match status" value="1"/>
</dbReference>
<dbReference type="EMBL" id="CAIJEO010000004">
    <property type="protein sequence ID" value="CAD0091070.1"/>
    <property type="molecule type" value="Genomic_DNA"/>
</dbReference>
<comment type="caution">
    <text evidence="3">The sequence shown here is derived from an EMBL/GenBank/DDBJ whole genome shotgun (WGS) entry which is preliminary data.</text>
</comment>
<dbReference type="Gene3D" id="2.60.120.590">
    <property type="entry name" value="Alpha-ketoglutarate-dependent dioxygenase AlkB-like"/>
    <property type="match status" value="1"/>
</dbReference>
<evidence type="ECO:0000256" key="1">
    <source>
        <dbReference type="SAM" id="MobiDB-lite"/>
    </source>
</evidence>
<sequence length="363" mass="40250">MYHAAGEVPRLVCCQGDIDDADGAMPVYRHPSDQSLPLLRWTPVVTKIKEMAEERVGHKLNHALIQLYRSGQDHISEHSDKTLDIVHGSKIVNVSLGAQRTMRLRTKRPTTLQDSATSHNTQRSRDTTPTADAQPNPEDGRSRVTQRIPMPHNSMFVMGLDTNASWLHGIMPDKRPAAEHIPAESAYGNMRISITFRLIGTFLSADSKLIWGQGAVAKQKSDARPTVNGDPEESQRLIDAFGVENQVTAPEWNSIYGTGFDTLHLKSELPEHERPMLFLSGDGDMDTDVTAYISQLGVNVETVNPPVERLTSEIVDANGEPLVLTAAHRRVICFRQVGGMHTEVQGRNAIMEYLKETCAPHVQ</sequence>
<dbReference type="InterPro" id="IPR032854">
    <property type="entry name" value="ALKBH3"/>
</dbReference>
<dbReference type="PANTHER" id="PTHR31212">
    <property type="entry name" value="ALPHA-KETOGLUTARATE-DEPENDENT DIOXYGENASE ALKB HOMOLOG 3"/>
    <property type="match status" value="1"/>
</dbReference>
<proteinExistence type="predicted"/>
<feature type="region of interest" description="Disordered" evidence="1">
    <location>
        <begin position="103"/>
        <end position="145"/>
    </location>
</feature>
<feature type="compositionally biased region" description="Polar residues" evidence="1">
    <location>
        <begin position="109"/>
        <end position="133"/>
    </location>
</feature>
<organism evidence="3 4">
    <name type="scientific">Aureobasidium mustum</name>
    <dbReference type="NCBI Taxonomy" id="2773714"/>
    <lineage>
        <taxon>Eukaryota</taxon>
        <taxon>Fungi</taxon>
        <taxon>Dikarya</taxon>
        <taxon>Ascomycota</taxon>
        <taxon>Pezizomycotina</taxon>
        <taxon>Dothideomycetes</taxon>
        <taxon>Dothideomycetidae</taxon>
        <taxon>Dothideales</taxon>
        <taxon>Saccotheciaceae</taxon>
        <taxon>Aureobasidium</taxon>
    </lineage>
</organism>
<dbReference type="PROSITE" id="PS51471">
    <property type="entry name" value="FE2OG_OXY"/>
    <property type="match status" value="1"/>
</dbReference>
<dbReference type="InterPro" id="IPR005123">
    <property type="entry name" value="Oxoglu/Fe-dep_dioxygenase_dom"/>
</dbReference>
<dbReference type="InterPro" id="IPR027450">
    <property type="entry name" value="AlkB-like"/>
</dbReference>
<dbReference type="GO" id="GO:0006307">
    <property type="term" value="P:DNA alkylation repair"/>
    <property type="evidence" value="ECO:0007669"/>
    <property type="project" value="InterPro"/>
</dbReference>